<sequence>MPLSGKPRRLYVYSLCTYNHTPTDYSSGNDDGDDVQQYFSYNSFVLMRQK</sequence>
<dbReference type="AlphaFoldDB" id="B3CGX3"/>
<organism evidence="1 2">
    <name type="scientific">Bacteroides intestinalis DSM 17393</name>
    <dbReference type="NCBI Taxonomy" id="471870"/>
    <lineage>
        <taxon>Bacteria</taxon>
        <taxon>Pseudomonadati</taxon>
        <taxon>Bacteroidota</taxon>
        <taxon>Bacteroidia</taxon>
        <taxon>Bacteroidales</taxon>
        <taxon>Bacteroidaceae</taxon>
        <taxon>Bacteroides</taxon>
    </lineage>
</organism>
<dbReference type="EMBL" id="ABJL02000008">
    <property type="protein sequence ID" value="EDV03795.1"/>
    <property type="molecule type" value="Genomic_DNA"/>
</dbReference>
<accession>B3CGX3</accession>
<comment type="caution">
    <text evidence="1">The sequence shown here is derived from an EMBL/GenBank/DDBJ whole genome shotgun (WGS) entry which is preliminary data.</text>
</comment>
<proteinExistence type="predicted"/>
<evidence type="ECO:0000313" key="2">
    <source>
        <dbReference type="Proteomes" id="UP000004596"/>
    </source>
</evidence>
<reference evidence="1 2" key="2">
    <citation type="submission" date="2008-04" db="EMBL/GenBank/DDBJ databases">
        <authorList>
            <person name="Fulton L."/>
            <person name="Clifton S."/>
            <person name="Fulton B."/>
            <person name="Xu J."/>
            <person name="Minx P."/>
            <person name="Pepin K.H."/>
            <person name="Johnson M."/>
            <person name="Thiruvilangam P."/>
            <person name="Bhonagiri V."/>
            <person name="Nash W.E."/>
            <person name="Mardis E.R."/>
            <person name="Wilson R.K."/>
        </authorList>
    </citation>
    <scope>NUCLEOTIDE SEQUENCE [LARGE SCALE GENOMIC DNA]</scope>
    <source>
        <strain evidence="1 2">DSM 17393</strain>
    </source>
</reference>
<evidence type="ECO:0000313" key="1">
    <source>
        <dbReference type="EMBL" id="EDV03795.1"/>
    </source>
</evidence>
<dbReference type="Proteomes" id="UP000004596">
    <property type="component" value="Unassembled WGS sequence"/>
</dbReference>
<protein>
    <submittedName>
        <fullName evidence="1">Uncharacterized protein</fullName>
    </submittedName>
</protein>
<reference evidence="1 2" key="1">
    <citation type="submission" date="2008-04" db="EMBL/GenBank/DDBJ databases">
        <title>Draft genome sequence of Bacteroides intestinalis (DSM 17393).</title>
        <authorList>
            <person name="Sudarsanam P."/>
            <person name="Ley R."/>
            <person name="Guruge J."/>
            <person name="Turnbaugh P.J."/>
            <person name="Mahowald M."/>
            <person name="Liep D."/>
            <person name="Gordon J."/>
        </authorList>
    </citation>
    <scope>NUCLEOTIDE SEQUENCE [LARGE SCALE GENOMIC DNA]</scope>
    <source>
        <strain evidence="1 2">DSM 17393</strain>
    </source>
</reference>
<gene>
    <name evidence="1" type="ORF">BACINT_02921</name>
</gene>
<name>B3CGX3_9BACE</name>